<reference evidence="2" key="1">
    <citation type="journal article" date="2014" name="Int. J. Syst. Evol. Microbiol.">
        <title>Complete genome sequence of Corynebacterium casei LMG S-19264T (=DSM 44701T), isolated from a smear-ripened cheese.</title>
        <authorList>
            <consortium name="US DOE Joint Genome Institute (JGI-PGF)"/>
            <person name="Walter F."/>
            <person name="Albersmeier A."/>
            <person name="Kalinowski J."/>
            <person name="Ruckert C."/>
        </authorList>
    </citation>
    <scope>NUCLEOTIDE SEQUENCE</scope>
    <source>
        <strain evidence="2">VKM Ac-2007</strain>
    </source>
</reference>
<sequence length="155" mass="16477">MRIRRLSAAAILAVALGVTTLAGATPASAATGSWTVNRTHYTIYFDGGYATTLFSKQTSTLPNNGQITSTTVQVTPYPNGRTSETVNICYQQLYSTTDYRCTGLLSITGGTTISVPDFNGLDPKGTVTVRHTLYGGTYPATALGAQDTVTVNYQY</sequence>
<reference evidence="2" key="2">
    <citation type="submission" date="2023-01" db="EMBL/GenBank/DDBJ databases">
        <authorList>
            <person name="Sun Q."/>
            <person name="Evtushenko L."/>
        </authorList>
    </citation>
    <scope>NUCLEOTIDE SEQUENCE</scope>
    <source>
        <strain evidence="2">VKM Ac-2007</strain>
    </source>
</reference>
<comment type="caution">
    <text evidence="2">The sequence shown here is derived from an EMBL/GenBank/DDBJ whole genome shotgun (WGS) entry which is preliminary data.</text>
</comment>
<name>A0A9W6I5B2_9ACTN</name>
<dbReference type="EMBL" id="BSEV01000016">
    <property type="protein sequence ID" value="GLK12360.1"/>
    <property type="molecule type" value="Genomic_DNA"/>
</dbReference>
<evidence type="ECO:0000313" key="2">
    <source>
        <dbReference type="EMBL" id="GLK12360.1"/>
    </source>
</evidence>
<gene>
    <name evidence="2" type="ORF">GCM10017600_57700</name>
</gene>
<evidence type="ECO:0000256" key="1">
    <source>
        <dbReference type="SAM" id="SignalP"/>
    </source>
</evidence>
<feature type="chain" id="PRO_5040788513" description="Spore coat protein U domain-containing protein" evidence="1">
    <location>
        <begin position="30"/>
        <end position="155"/>
    </location>
</feature>
<dbReference type="RefSeq" id="WP_271220691.1">
    <property type="nucleotide sequence ID" value="NZ_BAAAVD010000009.1"/>
</dbReference>
<proteinExistence type="predicted"/>
<evidence type="ECO:0008006" key="4">
    <source>
        <dbReference type="Google" id="ProtNLM"/>
    </source>
</evidence>
<protein>
    <recommendedName>
        <fullName evidence="4">Spore coat protein U domain-containing protein</fullName>
    </recommendedName>
</protein>
<dbReference type="AlphaFoldDB" id="A0A9W6I5B2"/>
<evidence type="ECO:0000313" key="3">
    <source>
        <dbReference type="Proteomes" id="UP001143474"/>
    </source>
</evidence>
<keyword evidence="1" id="KW-0732">Signal</keyword>
<keyword evidence="3" id="KW-1185">Reference proteome</keyword>
<dbReference type="Proteomes" id="UP001143474">
    <property type="component" value="Unassembled WGS sequence"/>
</dbReference>
<organism evidence="2 3">
    <name type="scientific">Streptosporangium carneum</name>
    <dbReference type="NCBI Taxonomy" id="47481"/>
    <lineage>
        <taxon>Bacteria</taxon>
        <taxon>Bacillati</taxon>
        <taxon>Actinomycetota</taxon>
        <taxon>Actinomycetes</taxon>
        <taxon>Streptosporangiales</taxon>
        <taxon>Streptosporangiaceae</taxon>
        <taxon>Streptosporangium</taxon>
    </lineage>
</organism>
<accession>A0A9W6I5B2</accession>
<feature type="signal peptide" evidence="1">
    <location>
        <begin position="1"/>
        <end position="29"/>
    </location>
</feature>